<dbReference type="CDD" id="cd04301">
    <property type="entry name" value="NAT_SF"/>
    <property type="match status" value="1"/>
</dbReference>
<keyword evidence="2" id="KW-0808">Transferase</keyword>
<dbReference type="Proteomes" id="UP000535491">
    <property type="component" value="Unassembled WGS sequence"/>
</dbReference>
<dbReference type="InterPro" id="IPR000182">
    <property type="entry name" value="GNAT_dom"/>
</dbReference>
<gene>
    <name evidence="2" type="ORF">H1191_17980</name>
</gene>
<organism evidence="2 3">
    <name type="scientific">Paenactinomyces guangxiensis</name>
    <dbReference type="NCBI Taxonomy" id="1490290"/>
    <lineage>
        <taxon>Bacteria</taxon>
        <taxon>Bacillati</taxon>
        <taxon>Bacillota</taxon>
        <taxon>Bacilli</taxon>
        <taxon>Bacillales</taxon>
        <taxon>Thermoactinomycetaceae</taxon>
        <taxon>Paenactinomyces</taxon>
    </lineage>
</organism>
<dbReference type="RefSeq" id="WP_181754334.1">
    <property type="nucleotide sequence ID" value="NZ_JACEIQ010000025.1"/>
</dbReference>
<accession>A0A7W1WUG2</accession>
<keyword evidence="3" id="KW-1185">Reference proteome</keyword>
<dbReference type="PANTHER" id="PTHR47237:SF2">
    <property type="entry name" value="BLL4206 PROTEIN"/>
    <property type="match status" value="1"/>
</dbReference>
<dbReference type="Gene3D" id="3.40.630.90">
    <property type="match status" value="1"/>
</dbReference>
<comment type="caution">
    <text evidence="2">The sequence shown here is derived from an EMBL/GenBank/DDBJ whole genome shotgun (WGS) entry which is preliminary data.</text>
</comment>
<sequence length="291" mass="32076">MSVTKDTYCKNSFNIERLTKQDIQDVIGLSDQLGWDYSAEELELILQTGYLYGHKNENGKVISTAAIFPYGTTLASLGTVMVDPGCRGMGIGTAITKKCINMFPNTPVTLVSTDQGKPLYQKLGFKTVGTLYKLIANKYQNRQSPADDSYIIHPIRKEDIKEILRLDRQAFGADRAVFLKHRITQARFSAVLKNPTGEMVGFALGIQNPEMLVIGPVIAPGPLMAGWLIHEIAGKYQGTLRIDVPSEHQALLDSLFCSGFETVNQPPVMLLNGDRLPSRHLLFAIAAQAYG</sequence>
<reference evidence="2 3" key="1">
    <citation type="submission" date="2020-07" db="EMBL/GenBank/DDBJ databases">
        <authorList>
            <person name="Feng H."/>
        </authorList>
    </citation>
    <scope>NUCLEOTIDE SEQUENCE [LARGE SCALE GENOMIC DNA]</scope>
    <source>
        <strain evidence="3">s-10</strain>
    </source>
</reference>
<dbReference type="Gene3D" id="3.40.630.30">
    <property type="match status" value="1"/>
</dbReference>
<protein>
    <submittedName>
        <fullName evidence="2">GNAT family N-acetyltransferase</fullName>
    </submittedName>
</protein>
<dbReference type="Pfam" id="PF18014">
    <property type="entry name" value="Acetyltransf_18"/>
    <property type="match status" value="1"/>
</dbReference>
<feature type="domain" description="N-acetyltransferase" evidence="1">
    <location>
        <begin position="13"/>
        <end position="146"/>
    </location>
</feature>
<evidence type="ECO:0000313" key="3">
    <source>
        <dbReference type="Proteomes" id="UP000535491"/>
    </source>
</evidence>
<evidence type="ECO:0000313" key="2">
    <source>
        <dbReference type="EMBL" id="MBA4496167.1"/>
    </source>
</evidence>
<dbReference type="InterPro" id="IPR052729">
    <property type="entry name" value="Acyl/Acetyltrans_Enzymes"/>
</dbReference>
<dbReference type="InterPro" id="IPR041496">
    <property type="entry name" value="YitH/HolE_GNAT"/>
</dbReference>
<dbReference type="EMBL" id="JACEIQ010000025">
    <property type="protein sequence ID" value="MBA4496167.1"/>
    <property type="molecule type" value="Genomic_DNA"/>
</dbReference>
<proteinExistence type="predicted"/>
<dbReference type="InterPro" id="IPR016181">
    <property type="entry name" value="Acyl_CoA_acyltransferase"/>
</dbReference>
<dbReference type="PANTHER" id="PTHR47237">
    <property type="entry name" value="SLL0310 PROTEIN"/>
    <property type="match status" value="1"/>
</dbReference>
<dbReference type="SUPFAM" id="SSF55729">
    <property type="entry name" value="Acyl-CoA N-acyltransferases (Nat)"/>
    <property type="match status" value="1"/>
</dbReference>
<dbReference type="AlphaFoldDB" id="A0A7W1WUG2"/>
<dbReference type="PROSITE" id="PS51186">
    <property type="entry name" value="GNAT"/>
    <property type="match status" value="1"/>
</dbReference>
<evidence type="ECO:0000259" key="1">
    <source>
        <dbReference type="PROSITE" id="PS51186"/>
    </source>
</evidence>
<dbReference type="GO" id="GO:0016747">
    <property type="term" value="F:acyltransferase activity, transferring groups other than amino-acyl groups"/>
    <property type="evidence" value="ECO:0007669"/>
    <property type="project" value="InterPro"/>
</dbReference>
<name>A0A7W1WUG2_9BACL</name>
<dbReference type="Pfam" id="PF13508">
    <property type="entry name" value="Acetyltransf_7"/>
    <property type="match status" value="1"/>
</dbReference>